<dbReference type="InterPro" id="IPR012933">
    <property type="entry name" value="HicA_mRNA_interferase"/>
</dbReference>
<gene>
    <name evidence="8" type="ordered locus">Sta7437_2437</name>
</gene>
<evidence type="ECO:0000256" key="3">
    <source>
        <dbReference type="ARBA" id="ARBA00022722"/>
    </source>
</evidence>
<evidence type="ECO:0000313" key="8">
    <source>
        <dbReference type="EMBL" id="AFZ35974.1"/>
    </source>
</evidence>
<organism evidence="8 9">
    <name type="scientific">Stanieria cyanosphaera (strain ATCC 29371 / PCC 7437)</name>
    <dbReference type="NCBI Taxonomy" id="111780"/>
    <lineage>
        <taxon>Bacteria</taxon>
        <taxon>Bacillati</taxon>
        <taxon>Cyanobacteriota</taxon>
        <taxon>Cyanophyceae</taxon>
        <taxon>Pleurocapsales</taxon>
        <taxon>Dermocarpellaceae</taxon>
        <taxon>Stanieria</taxon>
    </lineage>
</organism>
<dbReference type="HOGENOM" id="CLU_164851_6_4_3"/>
<evidence type="ECO:0000256" key="5">
    <source>
        <dbReference type="ARBA" id="ARBA00022801"/>
    </source>
</evidence>
<sequence>MPKLPRVTSTEAIKALEKLGFAKVRQKGSHVIMKKHLSNGDKTQIGCVIPLHNKTLAVGTLKSILNQANVSVDEFIQAL</sequence>
<dbReference type="STRING" id="111780.Sta7437_2437"/>
<dbReference type="GO" id="GO:0016787">
    <property type="term" value="F:hydrolase activity"/>
    <property type="evidence" value="ECO:0007669"/>
    <property type="project" value="UniProtKB-KW"/>
</dbReference>
<keyword evidence="4" id="KW-0255">Endonuclease</keyword>
<dbReference type="Gene3D" id="3.30.920.30">
    <property type="entry name" value="Hypothetical protein"/>
    <property type="match status" value="1"/>
</dbReference>
<dbReference type="OrthoDB" id="121656at2"/>
<keyword evidence="9" id="KW-1185">Reference proteome</keyword>
<dbReference type="RefSeq" id="WP_015193642.1">
    <property type="nucleotide sequence ID" value="NC_019748.1"/>
</dbReference>
<evidence type="ECO:0000256" key="2">
    <source>
        <dbReference type="ARBA" id="ARBA00022649"/>
    </source>
</evidence>
<dbReference type="PANTHER" id="PTHR34873:SF3">
    <property type="entry name" value="ADDICTION MODULE TOXIN, HICA FAMILY"/>
    <property type="match status" value="1"/>
</dbReference>
<dbReference type="InterPro" id="IPR038570">
    <property type="entry name" value="HicA_sf"/>
</dbReference>
<evidence type="ECO:0000256" key="6">
    <source>
        <dbReference type="ARBA" id="ARBA00022884"/>
    </source>
</evidence>
<dbReference type="PANTHER" id="PTHR34873">
    <property type="entry name" value="SSR1766 PROTEIN"/>
    <property type="match status" value="1"/>
</dbReference>
<dbReference type="SUPFAM" id="SSF54786">
    <property type="entry name" value="YcfA/nrd intein domain"/>
    <property type="match status" value="1"/>
</dbReference>
<keyword evidence="2" id="KW-1277">Toxin-antitoxin system</keyword>
<name>K9XV81_STAC7</name>
<keyword evidence="5" id="KW-0378">Hydrolase</keyword>
<evidence type="ECO:0000313" key="9">
    <source>
        <dbReference type="Proteomes" id="UP000010473"/>
    </source>
</evidence>
<comment type="similarity">
    <text evidence="1">Belongs to the HicA mRNA interferase family.</text>
</comment>
<proteinExistence type="inferred from homology"/>
<reference evidence="9" key="1">
    <citation type="journal article" date="2013" name="Proc. Natl. Acad. Sci. U.S.A.">
        <title>Improving the coverage of the cyanobacterial phylum using diversity-driven genome sequencing.</title>
        <authorList>
            <person name="Shih P.M."/>
            <person name="Wu D."/>
            <person name="Latifi A."/>
            <person name="Axen S.D."/>
            <person name="Fewer D.P."/>
            <person name="Talla E."/>
            <person name="Calteau A."/>
            <person name="Cai F."/>
            <person name="Tandeau de Marsac N."/>
            <person name="Rippka R."/>
            <person name="Herdman M."/>
            <person name="Sivonen K."/>
            <person name="Coursin T."/>
            <person name="Laurent T."/>
            <person name="Goodwin L."/>
            <person name="Nolan M."/>
            <person name="Davenport K.W."/>
            <person name="Han C.S."/>
            <person name="Rubin E.M."/>
            <person name="Eisen J.A."/>
            <person name="Woyke T."/>
            <person name="Gugger M."/>
            <person name="Kerfeld C.A."/>
        </authorList>
    </citation>
    <scope>NUCLEOTIDE SEQUENCE [LARGE SCALE GENOMIC DNA]</scope>
    <source>
        <strain evidence="9">ATCC 29371 / PCC 7437</strain>
    </source>
</reference>
<keyword evidence="3" id="KW-0540">Nuclease</keyword>
<keyword evidence="7" id="KW-0346">Stress response</keyword>
<dbReference type="KEGG" id="scs:Sta7437_2437"/>
<accession>K9XV81</accession>
<dbReference type="GO" id="GO:0003729">
    <property type="term" value="F:mRNA binding"/>
    <property type="evidence" value="ECO:0007669"/>
    <property type="project" value="InterPro"/>
</dbReference>
<evidence type="ECO:0000256" key="7">
    <source>
        <dbReference type="ARBA" id="ARBA00023016"/>
    </source>
</evidence>
<dbReference type="AlphaFoldDB" id="K9XV81"/>
<dbReference type="EMBL" id="CP003653">
    <property type="protein sequence ID" value="AFZ35974.1"/>
    <property type="molecule type" value="Genomic_DNA"/>
</dbReference>
<evidence type="ECO:0000256" key="1">
    <source>
        <dbReference type="ARBA" id="ARBA00006620"/>
    </source>
</evidence>
<dbReference type="GO" id="GO:0004519">
    <property type="term" value="F:endonuclease activity"/>
    <property type="evidence" value="ECO:0007669"/>
    <property type="project" value="UniProtKB-KW"/>
</dbReference>
<dbReference type="eggNOG" id="COG1724">
    <property type="taxonomic scope" value="Bacteria"/>
</dbReference>
<keyword evidence="6" id="KW-0694">RNA-binding</keyword>
<protein>
    <submittedName>
        <fullName evidence="8">YcfA family protein</fullName>
    </submittedName>
</protein>
<dbReference type="Pfam" id="PF07927">
    <property type="entry name" value="HicA_toxin"/>
    <property type="match status" value="1"/>
</dbReference>
<dbReference type="Proteomes" id="UP000010473">
    <property type="component" value="Chromosome"/>
</dbReference>
<evidence type="ECO:0000256" key="4">
    <source>
        <dbReference type="ARBA" id="ARBA00022759"/>
    </source>
</evidence>